<feature type="transmembrane region" description="Helical" evidence="6">
    <location>
        <begin position="9"/>
        <end position="30"/>
    </location>
</feature>
<evidence type="ECO:0000313" key="8">
    <source>
        <dbReference type="Proteomes" id="UP000694397"/>
    </source>
</evidence>
<evidence type="ECO:0000256" key="5">
    <source>
        <dbReference type="ARBA" id="ARBA00023136"/>
    </source>
</evidence>
<reference evidence="7" key="3">
    <citation type="submission" date="2025-09" db="UniProtKB">
        <authorList>
            <consortium name="Ensembl"/>
        </authorList>
    </citation>
    <scope>IDENTIFICATION</scope>
</reference>
<dbReference type="GO" id="GO:0016020">
    <property type="term" value="C:membrane"/>
    <property type="evidence" value="ECO:0007669"/>
    <property type="project" value="UniProtKB-SubCell"/>
</dbReference>
<dbReference type="PANTHER" id="PTHR14198">
    <property type="entry name" value="TRANSMEMBRANE 4 L6 FAMILY MEMBER 1-RELATED"/>
    <property type="match status" value="1"/>
</dbReference>
<evidence type="ECO:0000256" key="2">
    <source>
        <dbReference type="ARBA" id="ARBA00006193"/>
    </source>
</evidence>
<sequence>MCVARCSRFVGVSLVPLAVLCILGNILLLLPDLQTRYLLEGHVTREATWGSGLWASGFLVRARCACTCSLCALNVLCVSTGLVNGPLCLHNSTEGPVWDEPPHWPSVCQEPRGVVLWNVVLFSILMAASAIQVLLCIVHTLNAILGMLCGNSFGRNKVEERGEGPGHMAEIPSRKSEVNWLWRRFGMSVLDKQICGSWGI</sequence>
<keyword evidence="4 6" id="KW-1133">Transmembrane helix</keyword>
<dbReference type="GeneTree" id="ENSGT01030000234590"/>
<feature type="transmembrane region" description="Helical" evidence="6">
    <location>
        <begin position="114"/>
        <end position="138"/>
    </location>
</feature>
<accession>A0A8C9S9N9</accession>
<keyword evidence="3 6" id="KW-0812">Transmembrane</keyword>
<dbReference type="PANTHER" id="PTHR14198:SF22">
    <property type="entry name" value="TRANSMEMBRANE 4 L6 FAMILY MEMBER 19"/>
    <property type="match status" value="1"/>
</dbReference>
<evidence type="ECO:0000256" key="6">
    <source>
        <dbReference type="SAM" id="Phobius"/>
    </source>
</evidence>
<reference evidence="7 8" key="1">
    <citation type="submission" date="2019-04" db="EMBL/GenBank/DDBJ databases">
        <authorList>
            <consortium name="Wellcome Sanger Institute Data Sharing"/>
        </authorList>
    </citation>
    <scope>NUCLEOTIDE SEQUENCE [LARGE SCALE GENOMIC DNA]</scope>
</reference>
<dbReference type="Pfam" id="PF05805">
    <property type="entry name" value="L6_membrane"/>
    <property type="match status" value="2"/>
</dbReference>
<dbReference type="AlphaFoldDB" id="A0A8C9S9N9"/>
<comment type="similarity">
    <text evidence="2">Belongs to the L6 tetraspanin family.</text>
</comment>
<dbReference type="Ensembl" id="ENSSFOT00015027525.2">
    <property type="protein sequence ID" value="ENSSFOP00015027216.2"/>
    <property type="gene ID" value="ENSSFOG00015017442.2"/>
</dbReference>
<reference evidence="7" key="2">
    <citation type="submission" date="2025-08" db="UniProtKB">
        <authorList>
            <consortium name="Ensembl"/>
        </authorList>
    </citation>
    <scope>IDENTIFICATION</scope>
</reference>
<keyword evidence="8" id="KW-1185">Reference proteome</keyword>
<evidence type="ECO:0000256" key="1">
    <source>
        <dbReference type="ARBA" id="ARBA00004141"/>
    </source>
</evidence>
<name>A0A8C9S9N9_SCLFO</name>
<evidence type="ECO:0000313" key="7">
    <source>
        <dbReference type="Ensembl" id="ENSSFOP00015027216.2"/>
    </source>
</evidence>
<evidence type="ECO:0000256" key="4">
    <source>
        <dbReference type="ARBA" id="ARBA00022989"/>
    </source>
</evidence>
<keyword evidence="5 6" id="KW-0472">Membrane</keyword>
<protein>
    <submittedName>
        <fullName evidence="7">Si:dkey-83h2.3</fullName>
    </submittedName>
</protein>
<comment type="subcellular location">
    <subcellularLocation>
        <location evidence="1">Membrane</location>
        <topology evidence="1">Multi-pass membrane protein</topology>
    </subcellularLocation>
</comment>
<proteinExistence type="inferred from homology"/>
<dbReference type="Proteomes" id="UP000694397">
    <property type="component" value="Chromosome 10"/>
</dbReference>
<dbReference type="InterPro" id="IPR008661">
    <property type="entry name" value="L6_membrane"/>
</dbReference>
<evidence type="ECO:0000256" key="3">
    <source>
        <dbReference type="ARBA" id="ARBA00022692"/>
    </source>
</evidence>
<organism evidence="7 8">
    <name type="scientific">Scleropages formosus</name>
    <name type="common">Asian bonytongue</name>
    <name type="synonym">Osteoglossum formosum</name>
    <dbReference type="NCBI Taxonomy" id="113540"/>
    <lineage>
        <taxon>Eukaryota</taxon>
        <taxon>Metazoa</taxon>
        <taxon>Chordata</taxon>
        <taxon>Craniata</taxon>
        <taxon>Vertebrata</taxon>
        <taxon>Euteleostomi</taxon>
        <taxon>Actinopterygii</taxon>
        <taxon>Neopterygii</taxon>
        <taxon>Teleostei</taxon>
        <taxon>Osteoglossocephala</taxon>
        <taxon>Osteoglossomorpha</taxon>
        <taxon>Osteoglossiformes</taxon>
        <taxon>Osteoglossidae</taxon>
        <taxon>Scleropages</taxon>
    </lineage>
</organism>